<dbReference type="EC" id="3.4.-.-" evidence="11"/>
<accession>A0A1Y1YBM5</accession>
<evidence type="ECO:0000256" key="1">
    <source>
        <dbReference type="ARBA" id="ARBA00001947"/>
    </source>
</evidence>
<reference evidence="13 14" key="1">
    <citation type="submission" date="2016-07" db="EMBL/GenBank/DDBJ databases">
        <title>Pervasive Adenine N6-methylation of Active Genes in Fungi.</title>
        <authorList>
            <consortium name="DOE Joint Genome Institute"/>
            <person name="Mondo S.J."/>
            <person name="Dannebaum R.O."/>
            <person name="Kuo R.C."/>
            <person name="Labutti K."/>
            <person name="Haridas S."/>
            <person name="Kuo A."/>
            <person name="Salamov A."/>
            <person name="Ahrendt S.R."/>
            <person name="Lipzen A."/>
            <person name="Sullivan W."/>
            <person name="Andreopoulos W.B."/>
            <person name="Clum A."/>
            <person name="Lindquist E."/>
            <person name="Daum C."/>
            <person name="Ramamoorthy G.K."/>
            <person name="Gryganskyi A."/>
            <person name="Culley D."/>
            <person name="Magnuson J.K."/>
            <person name="James T.Y."/>
            <person name="O'Malley M.A."/>
            <person name="Stajich J.E."/>
            <person name="Spatafora J.W."/>
            <person name="Visel A."/>
            <person name="Grigoriev I.V."/>
        </authorList>
    </citation>
    <scope>NUCLEOTIDE SEQUENCE [LARGE SCALE GENOMIC DNA]</scope>
    <source>
        <strain evidence="13 14">CBS 115471</strain>
    </source>
</reference>
<dbReference type="GO" id="GO:0006508">
    <property type="term" value="P:proteolysis"/>
    <property type="evidence" value="ECO:0007669"/>
    <property type="project" value="UniProtKB-KW"/>
</dbReference>
<evidence type="ECO:0000256" key="11">
    <source>
        <dbReference type="RuleBase" id="RU361240"/>
    </source>
</evidence>
<dbReference type="GO" id="GO:0004177">
    <property type="term" value="F:aminopeptidase activity"/>
    <property type="evidence" value="ECO:0007669"/>
    <property type="project" value="UniProtKB-KW"/>
</dbReference>
<dbReference type="Pfam" id="PF04389">
    <property type="entry name" value="Peptidase_M28"/>
    <property type="match status" value="1"/>
</dbReference>
<dbReference type="Proteomes" id="UP000193144">
    <property type="component" value="Unassembled WGS sequence"/>
</dbReference>
<organism evidence="13 14">
    <name type="scientific">Clohesyomyces aquaticus</name>
    <dbReference type="NCBI Taxonomy" id="1231657"/>
    <lineage>
        <taxon>Eukaryota</taxon>
        <taxon>Fungi</taxon>
        <taxon>Dikarya</taxon>
        <taxon>Ascomycota</taxon>
        <taxon>Pezizomycotina</taxon>
        <taxon>Dothideomycetes</taxon>
        <taxon>Pleosporomycetidae</taxon>
        <taxon>Pleosporales</taxon>
        <taxon>Lindgomycetaceae</taxon>
        <taxon>Clohesyomyces</taxon>
    </lineage>
</organism>
<dbReference type="InterPro" id="IPR007484">
    <property type="entry name" value="Peptidase_M28"/>
</dbReference>
<feature type="signal peptide" evidence="11">
    <location>
        <begin position="1"/>
        <end position="17"/>
    </location>
</feature>
<evidence type="ECO:0000256" key="8">
    <source>
        <dbReference type="ARBA" id="ARBA00022833"/>
    </source>
</evidence>
<dbReference type="STRING" id="1231657.A0A1Y1YBM5"/>
<evidence type="ECO:0000256" key="6">
    <source>
        <dbReference type="ARBA" id="ARBA00022729"/>
    </source>
</evidence>
<keyword evidence="4 11" id="KW-0645">Protease</keyword>
<evidence type="ECO:0000256" key="4">
    <source>
        <dbReference type="ARBA" id="ARBA00022670"/>
    </source>
</evidence>
<keyword evidence="5 11" id="KW-0479">Metal-binding</keyword>
<keyword evidence="6 11" id="KW-0732">Signal</keyword>
<dbReference type="PANTHER" id="PTHR12147">
    <property type="entry name" value="METALLOPEPTIDASE M28 FAMILY MEMBER"/>
    <property type="match status" value="1"/>
</dbReference>
<gene>
    <name evidence="13" type="ORF">BCR34DRAFT_629047</name>
</gene>
<evidence type="ECO:0000259" key="12">
    <source>
        <dbReference type="Pfam" id="PF04389"/>
    </source>
</evidence>
<proteinExistence type="inferred from homology"/>
<name>A0A1Y1YBM5_9PLEO</name>
<evidence type="ECO:0000256" key="2">
    <source>
        <dbReference type="ARBA" id="ARBA00011245"/>
    </source>
</evidence>
<dbReference type="Gene3D" id="3.40.630.10">
    <property type="entry name" value="Zn peptidases"/>
    <property type="match status" value="1"/>
</dbReference>
<dbReference type="EMBL" id="MCFA01000282">
    <property type="protein sequence ID" value="ORX95315.1"/>
    <property type="molecule type" value="Genomic_DNA"/>
</dbReference>
<dbReference type="GO" id="GO:0046872">
    <property type="term" value="F:metal ion binding"/>
    <property type="evidence" value="ECO:0007669"/>
    <property type="project" value="UniProtKB-KW"/>
</dbReference>
<evidence type="ECO:0000313" key="13">
    <source>
        <dbReference type="EMBL" id="ORX95315.1"/>
    </source>
</evidence>
<evidence type="ECO:0000256" key="5">
    <source>
        <dbReference type="ARBA" id="ARBA00022723"/>
    </source>
</evidence>
<keyword evidence="8 11" id="KW-0862">Zinc</keyword>
<keyword evidence="7 11" id="KW-0378">Hydrolase</keyword>
<evidence type="ECO:0000256" key="9">
    <source>
        <dbReference type="ARBA" id="ARBA00023157"/>
    </source>
</evidence>
<evidence type="ECO:0000256" key="10">
    <source>
        <dbReference type="ARBA" id="ARBA00043962"/>
    </source>
</evidence>
<feature type="chain" id="PRO_5010897662" description="Peptide hydrolase" evidence="11">
    <location>
        <begin position="18"/>
        <end position="353"/>
    </location>
</feature>
<comment type="cofactor">
    <cofactor evidence="1">
        <name>Zn(2+)</name>
        <dbReference type="ChEBI" id="CHEBI:29105"/>
    </cofactor>
</comment>
<comment type="similarity">
    <text evidence="10">Belongs to the peptidase M28 family. M28E subfamily.</text>
</comment>
<dbReference type="InterPro" id="IPR045175">
    <property type="entry name" value="M28_fam"/>
</dbReference>
<dbReference type="OrthoDB" id="2214at2759"/>
<dbReference type="SUPFAM" id="SSF53187">
    <property type="entry name" value="Zn-dependent exopeptidases"/>
    <property type="match status" value="1"/>
</dbReference>
<feature type="domain" description="Peptidase M28" evidence="12">
    <location>
        <begin position="163"/>
        <end position="329"/>
    </location>
</feature>
<dbReference type="PANTHER" id="PTHR12147:SF56">
    <property type="entry name" value="AMINOPEPTIDASE YDR415C-RELATED"/>
    <property type="match status" value="1"/>
</dbReference>
<comment type="caution">
    <text evidence="13">The sequence shown here is derived from an EMBL/GenBank/DDBJ whole genome shotgun (WGS) entry which is preliminary data.</text>
</comment>
<keyword evidence="14" id="KW-1185">Reference proteome</keyword>
<evidence type="ECO:0000313" key="14">
    <source>
        <dbReference type="Proteomes" id="UP000193144"/>
    </source>
</evidence>
<dbReference type="GO" id="GO:0008235">
    <property type="term" value="F:metalloexopeptidase activity"/>
    <property type="evidence" value="ECO:0007669"/>
    <property type="project" value="InterPro"/>
</dbReference>
<protein>
    <recommendedName>
        <fullName evidence="11">Peptide hydrolase</fullName>
        <ecNumber evidence="11">3.4.-.-</ecNumber>
    </recommendedName>
</protein>
<evidence type="ECO:0000256" key="3">
    <source>
        <dbReference type="ARBA" id="ARBA00022438"/>
    </source>
</evidence>
<evidence type="ECO:0000256" key="7">
    <source>
        <dbReference type="ARBA" id="ARBA00022801"/>
    </source>
</evidence>
<keyword evidence="3" id="KW-0031">Aminopeptidase</keyword>
<comment type="subunit">
    <text evidence="2">Monomer.</text>
</comment>
<dbReference type="AlphaFoldDB" id="A0A1Y1YBM5"/>
<keyword evidence="9" id="KW-1015">Disulfide bond</keyword>
<sequence>MKFASAVLVLSASSAVALTIPRGSTTAPTNTAEKLYTIELGPGEISQATESQKWELRKQGKHFLDITDYLDFDISLVKRQAVTFPTRVSNQASVTAITARLNKANMQTNLETFSSYNNRYYKSTTGAQSSTWLFGRVNAIIAASGAAGATAKAFTHTWTQSSVIATIPGASTKTIVIGAHQDSINLNSPMNGRAPGADDDGSGSVTILEAFRVLLSDPRIASGQAPNTIEFHWYLAEEGGLLGSQAIFNSYKNAGRKVVAMLQQDMTGYVQATLNASQKESVGIITDYVDTGLTEFIKKVVTAYCRIPYAAMEYTSDLIHTTADTISTVNFDHMIEHGKMTVGFAYELAFAAL</sequence>